<evidence type="ECO:0000313" key="2">
    <source>
        <dbReference type="EMBL" id="TWI81505.1"/>
    </source>
</evidence>
<evidence type="ECO:0000313" key="3">
    <source>
        <dbReference type="Proteomes" id="UP000316167"/>
    </source>
</evidence>
<dbReference type="AlphaFoldDB" id="A0A562SJR9"/>
<dbReference type="GO" id="GO:0003677">
    <property type="term" value="F:DNA binding"/>
    <property type="evidence" value="ECO:0007669"/>
    <property type="project" value="InterPro"/>
</dbReference>
<reference evidence="2 3" key="1">
    <citation type="journal article" date="2015" name="Stand. Genomic Sci.">
        <title>Genomic Encyclopedia of Bacterial and Archaeal Type Strains, Phase III: the genomes of soil and plant-associated and newly described type strains.</title>
        <authorList>
            <person name="Whitman W.B."/>
            <person name="Woyke T."/>
            <person name="Klenk H.P."/>
            <person name="Zhou Y."/>
            <person name="Lilburn T.G."/>
            <person name="Beck B.J."/>
            <person name="De Vos P."/>
            <person name="Vandamme P."/>
            <person name="Eisen J.A."/>
            <person name="Garrity G."/>
            <person name="Hugenholtz P."/>
            <person name="Kyrpides N.C."/>
        </authorList>
    </citation>
    <scope>NUCLEOTIDE SEQUENCE [LARGE SCALE GENOMIC DNA]</scope>
    <source>
        <strain evidence="2 3">CGMCC 1.7271</strain>
    </source>
</reference>
<protein>
    <submittedName>
        <fullName evidence="2">Putative transposase</fullName>
    </submittedName>
</protein>
<name>A0A562SJR9_9BACT</name>
<dbReference type="GO" id="GO:0006313">
    <property type="term" value="P:DNA transposition"/>
    <property type="evidence" value="ECO:0007669"/>
    <property type="project" value="InterPro"/>
</dbReference>
<dbReference type="OrthoDB" id="9788881at2"/>
<keyword evidence="3" id="KW-1185">Reference proteome</keyword>
<accession>A0A562SJR9</accession>
<comment type="caution">
    <text evidence="2">The sequence shown here is derived from an EMBL/GenBank/DDBJ whole genome shotgun (WGS) entry which is preliminary data.</text>
</comment>
<dbReference type="Proteomes" id="UP000316167">
    <property type="component" value="Unassembled WGS sequence"/>
</dbReference>
<feature type="domain" description="Transposase IS200-like" evidence="1">
    <location>
        <begin position="4"/>
        <end position="136"/>
    </location>
</feature>
<dbReference type="GO" id="GO:0004803">
    <property type="term" value="F:transposase activity"/>
    <property type="evidence" value="ECO:0007669"/>
    <property type="project" value="InterPro"/>
</dbReference>
<dbReference type="InterPro" id="IPR002686">
    <property type="entry name" value="Transposase_17"/>
</dbReference>
<dbReference type="SMART" id="SM01321">
    <property type="entry name" value="Y1_Tnp"/>
    <property type="match status" value="1"/>
</dbReference>
<dbReference type="EMBL" id="VLLE01000004">
    <property type="protein sequence ID" value="TWI81505.1"/>
    <property type="molecule type" value="Genomic_DNA"/>
</dbReference>
<proteinExistence type="predicted"/>
<dbReference type="PANTHER" id="PTHR34322:SF2">
    <property type="entry name" value="TRANSPOSASE IS200-LIKE DOMAIN-CONTAINING PROTEIN"/>
    <property type="match status" value="1"/>
</dbReference>
<sequence length="199" mass="23118">MHFEPHEAYHLYNRGNEKQSIFFSDKNYLFFLQKVKYEWLAYADVLAYSLMPNHFHFILVPNEDGCRNIFLKEKETHMQELSKAIGKTLSSYTQAVNLELKRTGNLFQKKTKAKCLTDNNSPQDYLTTCTHYIHNNAYAANLVSSPFDWTFCSLKDYAGLRNGTLCNKELLYQLSGLTEHDFKDGNIPSLNASFLKDIF</sequence>
<dbReference type="RefSeq" id="WP_144886701.1">
    <property type="nucleotide sequence ID" value="NZ_VLLE01000004.1"/>
</dbReference>
<gene>
    <name evidence="2" type="ORF">IQ13_2523</name>
</gene>
<evidence type="ECO:0000259" key="1">
    <source>
        <dbReference type="SMART" id="SM01321"/>
    </source>
</evidence>
<dbReference type="SUPFAM" id="SSF143422">
    <property type="entry name" value="Transposase IS200-like"/>
    <property type="match status" value="1"/>
</dbReference>
<organism evidence="2 3">
    <name type="scientific">Lacibacter cauensis</name>
    <dbReference type="NCBI Taxonomy" id="510947"/>
    <lineage>
        <taxon>Bacteria</taxon>
        <taxon>Pseudomonadati</taxon>
        <taxon>Bacteroidota</taxon>
        <taxon>Chitinophagia</taxon>
        <taxon>Chitinophagales</taxon>
        <taxon>Chitinophagaceae</taxon>
        <taxon>Lacibacter</taxon>
    </lineage>
</organism>
<dbReference type="Gene3D" id="3.30.70.1290">
    <property type="entry name" value="Transposase IS200-like"/>
    <property type="match status" value="1"/>
</dbReference>
<dbReference type="PANTHER" id="PTHR34322">
    <property type="entry name" value="TRANSPOSASE, Y1_TNP DOMAIN-CONTAINING"/>
    <property type="match status" value="1"/>
</dbReference>
<dbReference type="InterPro" id="IPR036515">
    <property type="entry name" value="Transposase_17_sf"/>
</dbReference>